<protein>
    <submittedName>
        <fullName evidence="1">Uncharacterized protein</fullName>
    </submittedName>
</protein>
<dbReference type="EMBL" id="LAZR01002613">
    <property type="protein sequence ID" value="KKN27781.1"/>
    <property type="molecule type" value="Genomic_DNA"/>
</dbReference>
<organism evidence="1">
    <name type="scientific">marine sediment metagenome</name>
    <dbReference type="NCBI Taxonomy" id="412755"/>
    <lineage>
        <taxon>unclassified sequences</taxon>
        <taxon>metagenomes</taxon>
        <taxon>ecological metagenomes</taxon>
    </lineage>
</organism>
<dbReference type="AlphaFoldDB" id="A0A0F9RS43"/>
<reference evidence="1" key="1">
    <citation type="journal article" date="2015" name="Nature">
        <title>Complex archaea that bridge the gap between prokaryotes and eukaryotes.</title>
        <authorList>
            <person name="Spang A."/>
            <person name="Saw J.H."/>
            <person name="Jorgensen S.L."/>
            <person name="Zaremba-Niedzwiedzka K."/>
            <person name="Martijn J."/>
            <person name="Lind A.E."/>
            <person name="van Eijk R."/>
            <person name="Schleper C."/>
            <person name="Guy L."/>
            <person name="Ettema T.J."/>
        </authorList>
    </citation>
    <scope>NUCLEOTIDE SEQUENCE</scope>
</reference>
<accession>A0A0F9RS43</accession>
<name>A0A0F9RS43_9ZZZZ</name>
<feature type="non-terminal residue" evidence="1">
    <location>
        <position position="240"/>
    </location>
</feature>
<evidence type="ECO:0000313" key="1">
    <source>
        <dbReference type="EMBL" id="KKN27781.1"/>
    </source>
</evidence>
<comment type="caution">
    <text evidence="1">The sequence shown here is derived from an EMBL/GenBank/DDBJ whole genome shotgun (WGS) entry which is preliminary data.</text>
</comment>
<proteinExistence type="predicted"/>
<sequence>MIKTHTHIKLIILLFLLIPLRNHSLVSIAYADTNYNVGIEKGTQILEVLKYDEQAWKNTVNITSTPSDWFGGDSDKIGSKSKTTLIDMWSRDSITFPIFHDLIFTNKTLSIFPIIRNYGYGEEYINQNYTNYYFIWGYTFHDWSFITKEFGYNPDTSSESSTILQYPKNFTRLLNDYNDYAIKINNNATFQSLNISFPLLTGDELLWQFALRRFPVAKPINNYLITLKDALNCTNASIEG</sequence>
<gene>
    <name evidence="1" type="ORF">LCGC14_0860850</name>
</gene>